<protein>
    <submittedName>
        <fullName evidence="1">Uncharacterized protein</fullName>
    </submittedName>
</protein>
<evidence type="ECO:0000313" key="2">
    <source>
        <dbReference type="Proteomes" id="UP000199580"/>
    </source>
</evidence>
<dbReference type="OrthoDB" id="1524444at2"/>
<gene>
    <name evidence="1" type="ORF">SAMN04487935_2484</name>
</gene>
<dbReference type="RefSeq" id="WP_139171760.1">
    <property type="nucleotide sequence ID" value="NZ_BKAI01000006.1"/>
</dbReference>
<accession>A0A1G8YUI2</accession>
<dbReference type="AlphaFoldDB" id="A0A1G8YUI2"/>
<dbReference type="PROSITE" id="PS51257">
    <property type="entry name" value="PROKAR_LIPOPROTEIN"/>
    <property type="match status" value="1"/>
</dbReference>
<dbReference type="EMBL" id="FNEZ01000003">
    <property type="protein sequence ID" value="SDK06522.1"/>
    <property type="molecule type" value="Genomic_DNA"/>
</dbReference>
<dbReference type="Proteomes" id="UP000199580">
    <property type="component" value="Unassembled WGS sequence"/>
</dbReference>
<keyword evidence="2" id="KW-1185">Reference proteome</keyword>
<name>A0A1G8YUI2_9FLAO</name>
<organism evidence="1 2">
    <name type="scientific">Flavobacterium noncentrifugens</name>
    <dbReference type="NCBI Taxonomy" id="1128970"/>
    <lineage>
        <taxon>Bacteria</taxon>
        <taxon>Pseudomonadati</taxon>
        <taxon>Bacteroidota</taxon>
        <taxon>Flavobacteriia</taxon>
        <taxon>Flavobacteriales</taxon>
        <taxon>Flavobacteriaceae</taxon>
        <taxon>Flavobacterium</taxon>
    </lineage>
</organism>
<sequence>MKKIFLLLTAVAGMALTQSCEGDAGPQGEQGTALVADVYEITNVDFVNDGTDFYGIVYQFPQIYEGDMVLAYRLKGSTTGGADIWESIPKTYYFLSGELEYNFDFTRSDISIYLDQSNDSVLTPAYTQDQVFRVVIVPGDLANKMTSTKYNDVVQMLKLSDSSFKRVTSTSTK</sequence>
<evidence type="ECO:0000313" key="1">
    <source>
        <dbReference type="EMBL" id="SDK06522.1"/>
    </source>
</evidence>
<reference evidence="1 2" key="1">
    <citation type="submission" date="2016-10" db="EMBL/GenBank/DDBJ databases">
        <authorList>
            <person name="de Groot N.N."/>
        </authorList>
    </citation>
    <scope>NUCLEOTIDE SEQUENCE [LARGE SCALE GENOMIC DNA]</scope>
    <source>
        <strain evidence="1 2">CGMCC 1.10076</strain>
    </source>
</reference>
<dbReference type="STRING" id="1128970.SAMN04487935_2484"/>
<proteinExistence type="predicted"/>